<reference evidence="7 8" key="1">
    <citation type="journal article" date="2006" name="Nature">
        <title>Insights from the genome of the biotrophic fungal plant pathogen Ustilago maydis.</title>
        <authorList>
            <person name="Kamper J."/>
            <person name="Kahmann R."/>
            <person name="Bolker M."/>
            <person name="Ma L.J."/>
            <person name="Brefort T."/>
            <person name="Saville B.J."/>
            <person name="Banuett F."/>
            <person name="Kronstad J.W."/>
            <person name="Gold S.E."/>
            <person name="Muller O."/>
            <person name="Perlin M.H."/>
            <person name="Wosten H.A."/>
            <person name="de Vries R."/>
            <person name="Ruiz-Herrera J."/>
            <person name="Reynaga-Pena C.G."/>
            <person name="Snetselaar K."/>
            <person name="McCann M."/>
            <person name="Perez-Martin J."/>
            <person name="Feldbrugge M."/>
            <person name="Basse C.W."/>
            <person name="Steinberg G."/>
            <person name="Ibeas J.I."/>
            <person name="Holloman W."/>
            <person name="Guzman P."/>
            <person name="Farman M."/>
            <person name="Stajich J.E."/>
            <person name="Sentandreu R."/>
            <person name="Gonzalez-Prieto J.M."/>
            <person name="Kennell J.C."/>
            <person name="Molina L."/>
            <person name="Schirawski J."/>
            <person name="Mendoza-Mendoza A."/>
            <person name="Greilinger D."/>
            <person name="Munch K."/>
            <person name="Rossel N."/>
            <person name="Scherer M."/>
            <person name="Vranes M."/>
            <person name="Ladendorf O."/>
            <person name="Vincon V."/>
            <person name="Fuchs U."/>
            <person name="Sandrock B."/>
            <person name="Meng S."/>
            <person name="Ho E.C."/>
            <person name="Cahill M.J."/>
            <person name="Boyce K.J."/>
            <person name="Klose J."/>
            <person name="Klosterman S.J."/>
            <person name="Deelstra H.J."/>
            <person name="Ortiz-Castellanos L."/>
            <person name="Li W."/>
            <person name="Sanchez-Alonso P."/>
            <person name="Schreier P.H."/>
            <person name="Hauser-Hahn I."/>
            <person name="Vaupel M."/>
            <person name="Koopmann E."/>
            <person name="Friedrich G."/>
            <person name="Voss H."/>
            <person name="Schluter T."/>
            <person name="Margolis J."/>
            <person name="Platt D."/>
            <person name="Swimmer C."/>
            <person name="Gnirke A."/>
            <person name="Chen F."/>
            <person name="Vysotskaia V."/>
            <person name="Mannhaupt G."/>
            <person name="Guldener U."/>
            <person name="Munsterkotter M."/>
            <person name="Haase D."/>
            <person name="Oesterheld M."/>
            <person name="Mewes H.W."/>
            <person name="Mauceli E.W."/>
            <person name="DeCaprio D."/>
            <person name="Wade C.M."/>
            <person name="Butler J."/>
            <person name="Young S."/>
            <person name="Jaffe D.B."/>
            <person name="Calvo S."/>
            <person name="Nusbaum C."/>
            <person name="Galagan J."/>
            <person name="Birren B.W."/>
        </authorList>
    </citation>
    <scope>NUCLEOTIDE SEQUENCE [LARGE SCALE GENOMIC DNA]</scope>
    <source>
        <strain evidence="8">DSM 14603 / FGSC 9021 / UM521</strain>
    </source>
</reference>
<feature type="transmembrane region" description="Helical" evidence="6">
    <location>
        <begin position="201"/>
        <end position="220"/>
    </location>
</feature>
<evidence type="ECO:0000256" key="3">
    <source>
        <dbReference type="ARBA" id="ARBA00022824"/>
    </source>
</evidence>
<evidence type="ECO:0000256" key="4">
    <source>
        <dbReference type="ARBA" id="ARBA00022989"/>
    </source>
</evidence>
<name>A0A0D1BX63_MYCMD</name>
<keyword evidence="4 6" id="KW-1133">Transmembrane helix</keyword>
<keyword evidence="2 6" id="KW-0812">Transmembrane</keyword>
<proteinExistence type="predicted"/>
<dbReference type="Proteomes" id="UP000000561">
    <property type="component" value="Chromosome 18"/>
</dbReference>
<dbReference type="EMBL" id="CM003157">
    <property type="protein sequence ID" value="KIS66527.1"/>
    <property type="molecule type" value="Genomic_DNA"/>
</dbReference>
<dbReference type="RefSeq" id="XP_011391840.1">
    <property type="nucleotide sequence ID" value="XM_011393538.1"/>
</dbReference>
<protein>
    <recommendedName>
        <fullName evidence="9">ATPase, vacuolar ER assembly factor, Vma12</fullName>
    </recommendedName>
</protein>
<sequence>MTKLVLSASNSELLQQLAWECGSDLHALQSLKAALRDQPEEPKMTADSPAIPTTTASSASAAPIVLDHSVLIHVASWAYSTPKPKQTVVDPVKLKLSSLVTGSHVYIPPKPIFQRSKQLEDSLAAIRKAQEEAEYLRISSSTLNSSSAYKIPTSYVNIAGVDPTLSLNQRITSHTASPHLFCRIGSRQEEEQAWKDAQRQLSVILNIFLSTLATATAAWWASGNASVPNKVLTSMLVGLITAVAEIVLYSRYSSYVKESKKIKHHRMKGSDLKVGVGEFRPLQLDRGSGFGSKGGT</sequence>
<organism evidence="7 8">
    <name type="scientific">Mycosarcoma maydis</name>
    <name type="common">Corn smut fungus</name>
    <name type="synonym">Ustilago maydis</name>
    <dbReference type="NCBI Taxonomy" id="5270"/>
    <lineage>
        <taxon>Eukaryota</taxon>
        <taxon>Fungi</taxon>
        <taxon>Dikarya</taxon>
        <taxon>Basidiomycota</taxon>
        <taxon>Ustilaginomycotina</taxon>
        <taxon>Ustilaginomycetes</taxon>
        <taxon>Ustilaginales</taxon>
        <taxon>Ustilaginaceae</taxon>
        <taxon>Mycosarcoma</taxon>
    </lineage>
</organism>
<keyword evidence="3" id="KW-0256">Endoplasmic reticulum</keyword>
<gene>
    <name evidence="7" type="ORF">UMAG_05520</name>
</gene>
<dbReference type="VEuPathDB" id="FungiDB:UMAG_05520"/>
<comment type="subcellular location">
    <subcellularLocation>
        <location evidence="1">Endoplasmic reticulum membrane</location>
        <topology evidence="1">Multi-pass membrane protein</topology>
    </subcellularLocation>
</comment>
<dbReference type="GO" id="GO:0005789">
    <property type="term" value="C:endoplasmic reticulum membrane"/>
    <property type="evidence" value="ECO:0007669"/>
    <property type="project" value="UniProtKB-SubCell"/>
</dbReference>
<evidence type="ECO:0008006" key="9">
    <source>
        <dbReference type="Google" id="ProtNLM"/>
    </source>
</evidence>
<dbReference type="InParanoid" id="A0A0D1BX63"/>
<keyword evidence="8" id="KW-1185">Reference proteome</keyword>
<dbReference type="GO" id="GO:0070072">
    <property type="term" value="P:vacuolar proton-transporting V-type ATPase complex assembly"/>
    <property type="evidence" value="ECO:0007669"/>
    <property type="project" value="InterPro"/>
</dbReference>
<dbReference type="Pfam" id="PF11712">
    <property type="entry name" value="Vma12"/>
    <property type="match status" value="1"/>
</dbReference>
<evidence type="ECO:0000256" key="6">
    <source>
        <dbReference type="SAM" id="Phobius"/>
    </source>
</evidence>
<evidence type="ECO:0000313" key="8">
    <source>
        <dbReference type="Proteomes" id="UP000000561"/>
    </source>
</evidence>
<evidence type="ECO:0000256" key="2">
    <source>
        <dbReference type="ARBA" id="ARBA00022692"/>
    </source>
</evidence>
<evidence type="ECO:0000313" key="7">
    <source>
        <dbReference type="EMBL" id="KIS66527.1"/>
    </source>
</evidence>
<feature type="transmembrane region" description="Helical" evidence="6">
    <location>
        <begin position="232"/>
        <end position="252"/>
    </location>
</feature>
<keyword evidence="5 6" id="KW-0472">Membrane</keyword>
<dbReference type="GO" id="GO:0012505">
    <property type="term" value="C:endomembrane system"/>
    <property type="evidence" value="ECO:0000318"/>
    <property type="project" value="GO_Central"/>
</dbReference>
<dbReference type="GeneID" id="23565389"/>
<evidence type="ECO:0000256" key="5">
    <source>
        <dbReference type="ARBA" id="ARBA00023136"/>
    </source>
</evidence>
<accession>A0A0D1BX63</accession>
<dbReference type="KEGG" id="uma:UMAG_05520"/>
<dbReference type="eggNOG" id="ENOG502SD8D">
    <property type="taxonomic scope" value="Eukaryota"/>
</dbReference>
<dbReference type="PANTHER" id="PTHR31394">
    <property type="entry name" value="TRANSMEMBRANE PROTEIN 199"/>
    <property type="match status" value="1"/>
</dbReference>
<dbReference type="InterPro" id="IPR021013">
    <property type="entry name" value="ATPase_Vma12"/>
</dbReference>
<dbReference type="OrthoDB" id="19981at2759"/>
<dbReference type="PANTHER" id="PTHR31394:SF1">
    <property type="entry name" value="TRANSMEMBRANE PROTEIN 199"/>
    <property type="match status" value="1"/>
</dbReference>
<dbReference type="AlphaFoldDB" id="A0A0D1BX63"/>
<evidence type="ECO:0000256" key="1">
    <source>
        <dbReference type="ARBA" id="ARBA00004477"/>
    </source>
</evidence>
<dbReference type="OMA" id="WWASGNA"/>